<dbReference type="InterPro" id="IPR001895">
    <property type="entry name" value="RASGEF_cat_dom"/>
</dbReference>
<dbReference type="InterPro" id="IPR036964">
    <property type="entry name" value="RASGEF_cat_dom_sf"/>
</dbReference>
<dbReference type="InParanoid" id="H9G9W7"/>
<evidence type="ECO:0000256" key="1">
    <source>
        <dbReference type="ARBA" id="ARBA00022658"/>
    </source>
</evidence>
<dbReference type="PROSITE" id="PS50009">
    <property type="entry name" value="RASGEF_CAT"/>
    <property type="match status" value="1"/>
</dbReference>
<evidence type="ECO:0000256" key="2">
    <source>
        <dbReference type="PROSITE-ProRule" id="PRU00168"/>
    </source>
</evidence>
<dbReference type="AlphaFoldDB" id="H9G9W7"/>
<organism evidence="4 5">
    <name type="scientific">Anolis carolinensis</name>
    <name type="common">Green anole</name>
    <name type="synonym">American chameleon</name>
    <dbReference type="NCBI Taxonomy" id="28377"/>
    <lineage>
        <taxon>Eukaryota</taxon>
        <taxon>Metazoa</taxon>
        <taxon>Chordata</taxon>
        <taxon>Craniata</taxon>
        <taxon>Vertebrata</taxon>
        <taxon>Euteleostomi</taxon>
        <taxon>Lepidosauria</taxon>
        <taxon>Squamata</taxon>
        <taxon>Bifurcata</taxon>
        <taxon>Unidentata</taxon>
        <taxon>Episquamata</taxon>
        <taxon>Toxicofera</taxon>
        <taxon>Iguania</taxon>
        <taxon>Dactyloidae</taxon>
        <taxon>Anolis</taxon>
    </lineage>
</organism>
<dbReference type="Proteomes" id="UP000001646">
    <property type="component" value="Unplaced"/>
</dbReference>
<dbReference type="SMART" id="SM00147">
    <property type="entry name" value="RasGEF"/>
    <property type="match status" value="1"/>
</dbReference>
<feature type="domain" description="Ras-GEF" evidence="3">
    <location>
        <begin position="128"/>
        <end position="404"/>
    </location>
</feature>
<evidence type="ECO:0000313" key="4">
    <source>
        <dbReference type="Ensembl" id="ENSACAP00000005024.3"/>
    </source>
</evidence>
<accession>H9G9W7</accession>
<dbReference type="Gene3D" id="1.10.840.10">
    <property type="entry name" value="Ras guanine-nucleotide exchange factors catalytic domain"/>
    <property type="match status" value="1"/>
</dbReference>
<reference evidence="4" key="2">
    <citation type="submission" date="2025-08" db="UniProtKB">
        <authorList>
            <consortium name="Ensembl"/>
        </authorList>
    </citation>
    <scope>IDENTIFICATION</scope>
</reference>
<dbReference type="CDD" id="cd00155">
    <property type="entry name" value="RasGEF"/>
    <property type="match status" value="1"/>
</dbReference>
<dbReference type="Bgee" id="ENSACAG00000005151">
    <property type="expression patterns" value="Expressed in brain"/>
</dbReference>
<dbReference type="STRING" id="28377.ENSACAP00000005024"/>
<dbReference type="GO" id="GO:0007265">
    <property type="term" value="P:Ras protein signal transduction"/>
    <property type="evidence" value="ECO:0000318"/>
    <property type="project" value="GO_Central"/>
</dbReference>
<name>H9G9W7_ANOCA</name>
<reference evidence="4" key="1">
    <citation type="submission" date="2009-12" db="EMBL/GenBank/DDBJ databases">
        <title>The Genome Sequence of Anolis carolinensis (Green Anole Lizard).</title>
        <authorList>
            <consortium name="The Genome Sequencing Platform"/>
            <person name="Di Palma F."/>
            <person name="Alfoldi J."/>
            <person name="Heiman D."/>
            <person name="Young S."/>
            <person name="Grabherr M."/>
            <person name="Johnson J."/>
            <person name="Lander E.S."/>
            <person name="Lindblad-Toh K."/>
        </authorList>
    </citation>
    <scope>NUCLEOTIDE SEQUENCE [LARGE SCALE GENOMIC DNA]</scope>
    <source>
        <strain evidence="4">JBL SC #1</strain>
    </source>
</reference>
<dbReference type="GeneTree" id="ENSGT00940000156012"/>
<evidence type="ECO:0000313" key="5">
    <source>
        <dbReference type="Proteomes" id="UP000001646"/>
    </source>
</evidence>
<protein>
    <recommendedName>
        <fullName evidence="3">Ras-GEF domain-containing protein</fullName>
    </recommendedName>
</protein>
<keyword evidence="5" id="KW-1185">Reference proteome</keyword>
<dbReference type="eggNOG" id="KOG3629">
    <property type="taxonomic scope" value="Eukaryota"/>
</dbReference>
<dbReference type="InterPro" id="IPR019804">
    <property type="entry name" value="Ras_G-nucl-exch_fac_CS"/>
</dbReference>
<keyword evidence="1 2" id="KW-0344">Guanine-nucleotide releasing factor</keyword>
<dbReference type="FunFam" id="1.10.840.10:FF:000005">
    <property type="entry name" value="Ral guanine nucleotide dissociation stimulator isoform 1"/>
    <property type="match status" value="1"/>
</dbReference>
<dbReference type="PANTHER" id="PTHR23113:SF199">
    <property type="entry name" value="RAL GUANINE NUCLEOTIDE DISSOCIATION STIMULATOR-LIKE 1"/>
    <property type="match status" value="1"/>
</dbReference>
<dbReference type="PROSITE" id="PS00720">
    <property type="entry name" value="RASGEF"/>
    <property type="match status" value="1"/>
</dbReference>
<dbReference type="PANTHER" id="PTHR23113">
    <property type="entry name" value="GUANINE NUCLEOTIDE EXCHANGE FACTOR"/>
    <property type="match status" value="1"/>
</dbReference>
<dbReference type="InterPro" id="IPR008937">
    <property type="entry name" value="Ras-like_GEF"/>
</dbReference>
<dbReference type="InterPro" id="IPR023578">
    <property type="entry name" value="Ras_GEF_dom_sf"/>
</dbReference>
<sequence>VVQLKNCFCGGHKLCSIDGNLEISNCEEDRSQNSPENKTGLRTAMASVLKAWLIQCPEDFRGPPDHPCLQKLLAYLTQVMPGSELEGRAQNLLEKFQKQEVANGAICDTLANEEELETEGSEDFSSFAEDFVAEQLTSMDAELFKRVVPYHCLGSIWSQRNKKENSHLALTVRATVAQFNAVTQCVIRTILNDKELDTQQRAKIIEKWIAIAHECRILKNFSSLRAIVAALQSNSIYRLKKCWASVAKDSMLMFEELSEIFSECDNYLISRELLMREGTSKFANLDSNRKENQKRIQGRLQLQKDMGVMHGTVPYLGTFLTDLTMLDGALQNYVEGGLINFEKRRREFEVIAQIKLLQSSCNSYCMKTDRRFIRWFKKEPYLTEEESYTLAREIDTTTTSVQPRKGMAKGLRWLFQGCTGMSLQTLGQGWLFNQDFDSD</sequence>
<evidence type="ECO:0000259" key="3">
    <source>
        <dbReference type="PROSITE" id="PS50009"/>
    </source>
</evidence>
<dbReference type="Pfam" id="PF00617">
    <property type="entry name" value="RasGEF"/>
    <property type="match status" value="1"/>
</dbReference>
<proteinExistence type="predicted"/>
<dbReference type="SUPFAM" id="SSF48366">
    <property type="entry name" value="Ras GEF"/>
    <property type="match status" value="1"/>
</dbReference>
<dbReference type="Ensembl" id="ENSACAT00000005137.3">
    <property type="protein sequence ID" value="ENSACAP00000005024.3"/>
    <property type="gene ID" value="ENSACAG00000005151.3"/>
</dbReference>
<reference evidence="4" key="3">
    <citation type="submission" date="2025-09" db="UniProtKB">
        <authorList>
            <consortium name="Ensembl"/>
        </authorList>
    </citation>
    <scope>IDENTIFICATION</scope>
</reference>
<dbReference type="Gene3D" id="1.20.870.10">
    <property type="entry name" value="Son of sevenless (SoS) protein Chain: S domain 1"/>
    <property type="match status" value="1"/>
</dbReference>
<dbReference type="GO" id="GO:0005085">
    <property type="term" value="F:guanyl-nucleotide exchange factor activity"/>
    <property type="evidence" value="ECO:0000318"/>
    <property type="project" value="GO_Central"/>
</dbReference>
<dbReference type="GO" id="GO:0005886">
    <property type="term" value="C:plasma membrane"/>
    <property type="evidence" value="ECO:0000318"/>
    <property type="project" value="GO_Central"/>
</dbReference>
<dbReference type="HOGENOM" id="CLU_010252_2_0_1"/>